<dbReference type="Pfam" id="PF12010">
    <property type="entry name" value="DUF3502"/>
    <property type="match status" value="1"/>
</dbReference>
<dbReference type="PANTHER" id="PTHR43649">
    <property type="entry name" value="ARABINOSE-BINDING PROTEIN-RELATED"/>
    <property type="match status" value="1"/>
</dbReference>
<protein>
    <submittedName>
        <fullName evidence="3">Carbohydrate ABC transporter substrate-binding protein (CUT1 family)</fullName>
    </submittedName>
</protein>
<dbReference type="PANTHER" id="PTHR43649:SF17">
    <property type="entry name" value="ABC TRANSPORTER SOLUTE BINDING PROTEIN-SUGAR TRANSPORT"/>
    <property type="match status" value="1"/>
</dbReference>
<keyword evidence="1" id="KW-0732">Signal</keyword>
<feature type="chain" id="PRO_5039207886" evidence="1">
    <location>
        <begin position="26"/>
        <end position="509"/>
    </location>
</feature>
<reference evidence="3 4" key="1">
    <citation type="submission" date="2018-02" db="EMBL/GenBank/DDBJ databases">
        <title>Genomic Encyclopedia of Archaeal and Bacterial Type Strains, Phase II (KMG-II): from individual species to whole genera.</title>
        <authorList>
            <person name="Goeker M."/>
        </authorList>
    </citation>
    <scope>NUCLEOTIDE SEQUENCE [LARGE SCALE GENOMIC DNA]</scope>
    <source>
        <strain evidence="3 4">DSM 3808</strain>
    </source>
</reference>
<dbReference type="AlphaFoldDB" id="A0A2S6HYG2"/>
<sequence length="509" mass="56081">MIKKLISAILAITVAAGLVTGCTNSNPSAGAAKTKDSDGVNLVMYLYGTEGVANKDVLSALNEKLKTSINTTLEIKYIDWNDVATKYPLLWASGEKFDMAYVSGTAPVPYATLAKQGTLADITDLLTNEAPSLKSSIGDSYWKSMEVNGKIYGVPSTYSEYTAYGFVTRKDLLEKSGIANVNSVEDMERYMDAAKENGWAPLNGSANLSMDLYRMFVGTTSDWIDAPGVPNTEMYLTSSLKNTDKVFHPAFTSEFEAFAVKMHEWAEKGYWGKDVLSSAQDDKDNFYNGLSASYISHQPDWTGSYGTQKKKLPDVETQFYAFAEAANKIERKMGVENATGISANSKYPDRCLKVIEKLMTDKECYDLFQYGILGREYEVADGMIRQPDTFNSDKDGFGFAGWGLRTDSLNIPQATEDPRRYTLNEEWGKSAIDNPYAGFSFDSSSVSSQLSAISNVDSQLGIQIMLGLTKQEPKEAVAEYRKQLEAAGVNDVIKAVNDQLTEYTSAEKK</sequence>
<dbReference type="InterPro" id="IPR022627">
    <property type="entry name" value="DUF3502"/>
</dbReference>
<dbReference type="SUPFAM" id="SSF53850">
    <property type="entry name" value="Periplasmic binding protein-like II"/>
    <property type="match status" value="1"/>
</dbReference>
<evidence type="ECO:0000313" key="4">
    <source>
        <dbReference type="Proteomes" id="UP000237749"/>
    </source>
</evidence>
<dbReference type="InterPro" id="IPR050490">
    <property type="entry name" value="Bact_solute-bd_prot1"/>
</dbReference>
<feature type="signal peptide" evidence="1">
    <location>
        <begin position="1"/>
        <end position="25"/>
    </location>
</feature>
<comment type="caution">
    <text evidence="3">The sequence shown here is derived from an EMBL/GenBank/DDBJ whole genome shotgun (WGS) entry which is preliminary data.</text>
</comment>
<accession>A0A2S6HYG2</accession>
<dbReference type="PROSITE" id="PS51257">
    <property type="entry name" value="PROKAR_LIPOPROTEIN"/>
    <property type="match status" value="1"/>
</dbReference>
<keyword evidence="4" id="KW-1185">Reference proteome</keyword>
<dbReference type="Proteomes" id="UP000237749">
    <property type="component" value="Unassembled WGS sequence"/>
</dbReference>
<name>A0A2S6HYG2_9FIRM</name>
<gene>
    <name evidence="3" type="ORF">BXY41_101268</name>
</gene>
<evidence type="ECO:0000259" key="2">
    <source>
        <dbReference type="Pfam" id="PF12010"/>
    </source>
</evidence>
<dbReference type="Gene3D" id="3.40.190.10">
    <property type="entry name" value="Periplasmic binding protein-like II"/>
    <property type="match status" value="2"/>
</dbReference>
<feature type="domain" description="DUF3502" evidence="2">
    <location>
        <begin position="435"/>
        <end position="504"/>
    </location>
</feature>
<dbReference type="RefSeq" id="WP_170072140.1">
    <property type="nucleotide sequence ID" value="NZ_PTJA01000001.1"/>
</dbReference>
<evidence type="ECO:0000313" key="3">
    <source>
        <dbReference type="EMBL" id="PPK83205.1"/>
    </source>
</evidence>
<proteinExistence type="predicted"/>
<evidence type="ECO:0000256" key="1">
    <source>
        <dbReference type="SAM" id="SignalP"/>
    </source>
</evidence>
<dbReference type="EMBL" id="PTJA01000001">
    <property type="protein sequence ID" value="PPK83205.1"/>
    <property type="molecule type" value="Genomic_DNA"/>
</dbReference>
<organism evidence="3 4">
    <name type="scientific">Lacrimispora xylanisolvens</name>
    <dbReference type="NCBI Taxonomy" id="384636"/>
    <lineage>
        <taxon>Bacteria</taxon>
        <taxon>Bacillati</taxon>
        <taxon>Bacillota</taxon>
        <taxon>Clostridia</taxon>
        <taxon>Lachnospirales</taxon>
        <taxon>Lachnospiraceae</taxon>
        <taxon>Lacrimispora</taxon>
    </lineage>
</organism>